<dbReference type="PANTHER" id="PTHR42847">
    <property type="entry name" value="ALKANESULFONATE MONOOXYGENASE"/>
    <property type="match status" value="1"/>
</dbReference>
<feature type="domain" description="Luciferase-like" evidence="5">
    <location>
        <begin position="1"/>
        <end position="264"/>
    </location>
</feature>
<dbReference type="GO" id="GO:0046306">
    <property type="term" value="P:alkanesulfonate catabolic process"/>
    <property type="evidence" value="ECO:0007669"/>
    <property type="project" value="TreeGrafter"/>
</dbReference>
<evidence type="ECO:0000313" key="7">
    <source>
        <dbReference type="Proteomes" id="UP000280008"/>
    </source>
</evidence>
<keyword evidence="2" id="KW-0288">FMN</keyword>
<dbReference type="OrthoDB" id="9814695at2"/>
<protein>
    <submittedName>
        <fullName evidence="6">Pyrimidine oxygenase</fullName>
    </submittedName>
</protein>
<dbReference type="InterPro" id="IPR050172">
    <property type="entry name" value="SsuD_RutA_monooxygenase"/>
</dbReference>
<dbReference type="Gene3D" id="3.20.20.30">
    <property type="entry name" value="Luciferase-like domain"/>
    <property type="match status" value="1"/>
</dbReference>
<sequence length="366" mass="39819">MHFGIFMPTTNDGYILSKAVPSFTPTVAMNTDIAHVAEETGYTFLLNMSKLRGYGNGDGFWDQSLDPMGLSGLLIPETKTLEIWGSVAAPTLHPSMAARMAATYDDASGGRFVLNVVAGWNKAEYAQMGLWPEGYMESRYDYSREYIRILLELWATGRSNRKSEFFQLDDSLVQPRPAHGVRIVVPGLSAKSQAITAAYADFNFVQGTYEEVKAARAGLLSATAETGRNVDSAALYGVIAAETDDAAIEQFYEICREVDFDNAQGLIVAGQADTVGTASNRLNGLTHDIPEVVFPEDRAAIVYHPALFHPHLVGSYERVAAFFRHLESDGGVGRTVLSFPDFTTDVETFGRRVIPLVNAAAPAPAA</sequence>
<dbReference type="EMBL" id="RBKS01000001">
    <property type="protein sequence ID" value="RKR73422.1"/>
    <property type="molecule type" value="Genomic_DNA"/>
</dbReference>
<accession>A0A495IBW8</accession>
<dbReference type="GO" id="GO:0008726">
    <property type="term" value="F:alkanesulfonate monooxygenase activity"/>
    <property type="evidence" value="ECO:0007669"/>
    <property type="project" value="TreeGrafter"/>
</dbReference>
<keyword evidence="4" id="KW-0503">Monooxygenase</keyword>
<evidence type="ECO:0000259" key="5">
    <source>
        <dbReference type="Pfam" id="PF00296"/>
    </source>
</evidence>
<gene>
    <name evidence="6" type="ORF">C8E83_0515</name>
</gene>
<evidence type="ECO:0000256" key="3">
    <source>
        <dbReference type="ARBA" id="ARBA00023002"/>
    </source>
</evidence>
<comment type="caution">
    <text evidence="6">The sequence shown here is derived from an EMBL/GenBank/DDBJ whole genome shotgun (WGS) entry which is preliminary data.</text>
</comment>
<name>A0A495IBW8_9MICO</name>
<organism evidence="6 7">
    <name type="scientific">Frondihabitans australicus</name>
    <dbReference type="NCBI Taxonomy" id="386892"/>
    <lineage>
        <taxon>Bacteria</taxon>
        <taxon>Bacillati</taxon>
        <taxon>Actinomycetota</taxon>
        <taxon>Actinomycetes</taxon>
        <taxon>Micrococcales</taxon>
        <taxon>Microbacteriaceae</taxon>
        <taxon>Frondihabitans</taxon>
    </lineage>
</organism>
<keyword evidence="3" id="KW-0560">Oxidoreductase</keyword>
<dbReference type="Proteomes" id="UP000280008">
    <property type="component" value="Unassembled WGS sequence"/>
</dbReference>
<evidence type="ECO:0000256" key="2">
    <source>
        <dbReference type="ARBA" id="ARBA00022643"/>
    </source>
</evidence>
<evidence type="ECO:0000256" key="1">
    <source>
        <dbReference type="ARBA" id="ARBA00022630"/>
    </source>
</evidence>
<keyword evidence="7" id="KW-1185">Reference proteome</keyword>
<proteinExistence type="predicted"/>
<dbReference type="InterPro" id="IPR036661">
    <property type="entry name" value="Luciferase-like_sf"/>
</dbReference>
<dbReference type="InterPro" id="IPR011251">
    <property type="entry name" value="Luciferase-like_dom"/>
</dbReference>
<evidence type="ECO:0000313" key="6">
    <source>
        <dbReference type="EMBL" id="RKR73422.1"/>
    </source>
</evidence>
<dbReference type="Pfam" id="PF00296">
    <property type="entry name" value="Bac_luciferase"/>
    <property type="match status" value="1"/>
</dbReference>
<dbReference type="RefSeq" id="WP_121368290.1">
    <property type="nucleotide sequence ID" value="NZ_RBKS01000001.1"/>
</dbReference>
<dbReference type="SUPFAM" id="SSF51679">
    <property type="entry name" value="Bacterial luciferase-like"/>
    <property type="match status" value="1"/>
</dbReference>
<reference evidence="6 7" key="1">
    <citation type="submission" date="2018-10" db="EMBL/GenBank/DDBJ databases">
        <title>Sequencing the genomes of 1000 actinobacteria strains.</title>
        <authorList>
            <person name="Klenk H.-P."/>
        </authorList>
    </citation>
    <scope>NUCLEOTIDE SEQUENCE [LARGE SCALE GENOMIC DNA]</scope>
    <source>
        <strain evidence="6 7">DSM 17894</strain>
    </source>
</reference>
<dbReference type="AlphaFoldDB" id="A0A495IBW8"/>
<keyword evidence="1" id="KW-0285">Flavoprotein</keyword>
<dbReference type="PANTHER" id="PTHR42847:SF4">
    <property type="entry name" value="ALKANESULFONATE MONOOXYGENASE-RELATED"/>
    <property type="match status" value="1"/>
</dbReference>
<evidence type="ECO:0000256" key="4">
    <source>
        <dbReference type="ARBA" id="ARBA00023033"/>
    </source>
</evidence>